<dbReference type="InterPro" id="IPR006527">
    <property type="entry name" value="F-box-assoc_dom_typ1"/>
</dbReference>
<dbReference type="PANTHER" id="PTHR35546:SF130">
    <property type="entry name" value="EXPRESSED PROTEIN"/>
    <property type="match status" value="1"/>
</dbReference>
<reference evidence="3" key="1">
    <citation type="journal article" date="2019" name="Sci. Rep.">
        <title>Draft genome of Tanacetum cinerariifolium, the natural source of mosquito coil.</title>
        <authorList>
            <person name="Yamashiro T."/>
            <person name="Shiraishi A."/>
            <person name="Satake H."/>
            <person name="Nakayama K."/>
        </authorList>
    </citation>
    <scope>NUCLEOTIDE SEQUENCE</scope>
</reference>
<sequence>MGSGLSKLPLPLKVDANDDGTNHNFPSFVHKVVSNDDLLMEILLRLPILSLHLFKPVCKQWLYLITSSSFTLTRTRIPTVDPPFGLFIKRWPHNDYIFVSFDPRIPAKRSIHPLACLGGRIKQSCNGLLLCYIATGNKYYVCNPSISMFKMLPPIHDLHERNGYQEMNIAFDPIKSLCYKVVHVGRVEDEDDENDYFTRIQTYSSETGVWSVSGDRFPNLWFDGFGHGIYWNGAIHWLTFHDPFHVITLDIVDNPVLTKIQTTLPVSVKGHVHYNRKLLKSHGSLLFLCKDGDSQHLNIFEMKNEYCVWSVKYFVNLDDIMRPYPTLKMPTNWLFRYHMLNVVLGQ</sequence>
<name>A0A699GW78_TANCI</name>
<dbReference type="SUPFAM" id="SSF81383">
    <property type="entry name" value="F-box domain"/>
    <property type="match status" value="1"/>
</dbReference>
<evidence type="ECO:0000259" key="2">
    <source>
        <dbReference type="Pfam" id="PF07734"/>
    </source>
</evidence>
<dbReference type="AlphaFoldDB" id="A0A699GW78"/>
<feature type="domain" description="F-box associated beta-propeller type 1" evidence="2">
    <location>
        <begin position="124"/>
        <end position="240"/>
    </location>
</feature>
<dbReference type="InterPro" id="IPR055290">
    <property type="entry name" value="At3g26010-like"/>
</dbReference>
<proteinExistence type="predicted"/>
<evidence type="ECO:0000313" key="3">
    <source>
        <dbReference type="EMBL" id="GEW56772.1"/>
    </source>
</evidence>
<dbReference type="InterPro" id="IPR017451">
    <property type="entry name" value="F-box-assoc_interact_dom"/>
</dbReference>
<gene>
    <name evidence="3" type="ORF">Tci_228748</name>
</gene>
<dbReference type="InterPro" id="IPR001810">
    <property type="entry name" value="F-box_dom"/>
</dbReference>
<dbReference type="Pfam" id="PF07734">
    <property type="entry name" value="FBA_1"/>
    <property type="match status" value="1"/>
</dbReference>
<dbReference type="Pfam" id="PF00646">
    <property type="entry name" value="F-box"/>
    <property type="match status" value="1"/>
</dbReference>
<dbReference type="EMBL" id="BKCJ010063926">
    <property type="protein sequence ID" value="GEW56772.1"/>
    <property type="molecule type" value="Genomic_DNA"/>
</dbReference>
<organism evidence="3">
    <name type="scientific">Tanacetum cinerariifolium</name>
    <name type="common">Dalmatian daisy</name>
    <name type="synonym">Chrysanthemum cinerariifolium</name>
    <dbReference type="NCBI Taxonomy" id="118510"/>
    <lineage>
        <taxon>Eukaryota</taxon>
        <taxon>Viridiplantae</taxon>
        <taxon>Streptophyta</taxon>
        <taxon>Embryophyta</taxon>
        <taxon>Tracheophyta</taxon>
        <taxon>Spermatophyta</taxon>
        <taxon>Magnoliopsida</taxon>
        <taxon>eudicotyledons</taxon>
        <taxon>Gunneridae</taxon>
        <taxon>Pentapetalae</taxon>
        <taxon>asterids</taxon>
        <taxon>campanulids</taxon>
        <taxon>Asterales</taxon>
        <taxon>Asteraceae</taxon>
        <taxon>Asteroideae</taxon>
        <taxon>Anthemideae</taxon>
        <taxon>Anthemidinae</taxon>
        <taxon>Tanacetum</taxon>
    </lineage>
</organism>
<dbReference type="NCBIfam" id="TIGR01640">
    <property type="entry name" value="F_box_assoc_1"/>
    <property type="match status" value="1"/>
</dbReference>
<dbReference type="PANTHER" id="PTHR35546">
    <property type="entry name" value="F-BOX PROTEIN INTERACTION DOMAIN PROTEIN-RELATED"/>
    <property type="match status" value="1"/>
</dbReference>
<evidence type="ECO:0000259" key="1">
    <source>
        <dbReference type="Pfam" id="PF00646"/>
    </source>
</evidence>
<dbReference type="InterPro" id="IPR036047">
    <property type="entry name" value="F-box-like_dom_sf"/>
</dbReference>
<protein>
    <submittedName>
        <fullName evidence="3">Uncharacterized protein</fullName>
    </submittedName>
</protein>
<comment type="caution">
    <text evidence="3">The sequence shown here is derived from an EMBL/GenBank/DDBJ whole genome shotgun (WGS) entry which is preliminary data.</text>
</comment>
<accession>A0A699GW78</accession>
<feature type="domain" description="F-box" evidence="1">
    <location>
        <begin position="36"/>
        <end position="71"/>
    </location>
</feature>